<sequence>MAEPIDFSKTERIVLLIDLHPLFILPNPNPYLTATVASVKRLLNFPPLFNSLFAYKLFVSSLSPLRSASAVHRLLPNFTTSTTSLSFNNHSQTLASLLTALNSLSLSPIPTELSIARPLASHTAASLLQLVHDYAWEAELENLRGAGNTNNVFPLIRSNLVVLFSPVCCSICHLSDYLDMDSRVLSELDEFLVKFRNVFGGLTAAFAGRDIHFSWVTVKYELEDDENEFGKELGLFEKGVRNLDWGFCSTNSIVLGSTLIPFRLIYPKIGISSNFLTVNSSCKRSDVKLSLEILDVNGKLLECNCCDLELLNLKTLPEHKSDDIWSNLEFRESQSEGFSKGEAFWDCFGDDMIKLCIKAVHKYNEGEKIEGCSSASILVKEFSRESKKRKKNSSGDFCADRVLDMLSREINDTCSFNTTPIWQIVLSFLSSESYWALVSLSNKDGDTVLGILKPFTARSALLSIVNSDFLLDHQCNISSLGRGQYAIHDSYADASNSNGFTGSQTDTSTSGGCDRLGAGKKKRNKKHSHQDLTWSSFCKAAYECSDFDLAAIYLSRKSDKQKKLKFLKCWLKQIMRFSQNYLKSYQVSESTEVPTPSLSLSSEKSGKQEEVVTVSLSETSETFFGSIPKRIQHGLESGVHLQTLAERLVKSSIQWLLQSCEKYENKEGQNPIPFDGSYKSLGTKLMSSLLTDPKQMNDMSKCGSPSSTPHDPNSTSDIIVLLRMEIFRSDISATMEEPLKQKLLKQICSLLDIIQYFIEGGIHGNVSLYDYVERTIKTRYSDVLEDIVKDIYSRMDLLPFGDEDETQAVLFNSEDSGQSWRDKKEVYEKAESHEIHQSLSVEDESYKLPENVDESPEGIRKEEHARKLSEARERRERARRFVSFTSWMPDLQRVWAPKPLKGVKGRSDSLHKESKRKDSQRASYSVVCETPMTGTKRPCSRDPSEGDNECKDPGNYSYSVSKALFQDN</sequence>
<feature type="region of interest" description="Disordered" evidence="1">
    <location>
        <begin position="501"/>
        <end position="524"/>
    </location>
</feature>
<dbReference type="PANTHER" id="PTHR21556">
    <property type="entry name" value="TRESLIN"/>
    <property type="match status" value="1"/>
</dbReference>
<feature type="compositionally biased region" description="Basic and acidic residues" evidence="1">
    <location>
        <begin position="905"/>
        <end position="920"/>
    </location>
</feature>
<comment type="caution">
    <text evidence="2">The sequence shown here is derived from an EMBL/GenBank/DDBJ whole genome shotgun (WGS) entry which is preliminary data.</text>
</comment>
<evidence type="ECO:0000313" key="3">
    <source>
        <dbReference type="Proteomes" id="UP001630127"/>
    </source>
</evidence>
<protein>
    <submittedName>
        <fullName evidence="2">Uncharacterized protein</fullName>
    </submittedName>
</protein>
<dbReference type="EMBL" id="JBJUIK010000008">
    <property type="protein sequence ID" value="KAL3521596.1"/>
    <property type="molecule type" value="Genomic_DNA"/>
</dbReference>
<dbReference type="InterPro" id="IPR026153">
    <property type="entry name" value="Treslin"/>
</dbReference>
<dbReference type="AlphaFoldDB" id="A0ABD2ZQ95"/>
<reference evidence="2 3" key="1">
    <citation type="submission" date="2024-11" db="EMBL/GenBank/DDBJ databases">
        <title>A near-complete genome assembly of Cinchona calisaya.</title>
        <authorList>
            <person name="Lian D.C."/>
            <person name="Zhao X.W."/>
            <person name="Wei L."/>
        </authorList>
    </citation>
    <scope>NUCLEOTIDE SEQUENCE [LARGE SCALE GENOMIC DNA]</scope>
    <source>
        <tissue evidence="2">Nenye</tissue>
    </source>
</reference>
<feature type="compositionally biased region" description="Basic and acidic residues" evidence="1">
    <location>
        <begin position="857"/>
        <end position="872"/>
    </location>
</feature>
<feature type="region of interest" description="Disordered" evidence="1">
    <location>
        <begin position="832"/>
        <end position="872"/>
    </location>
</feature>
<dbReference type="Proteomes" id="UP001630127">
    <property type="component" value="Unassembled WGS sequence"/>
</dbReference>
<organism evidence="2 3">
    <name type="scientific">Cinchona calisaya</name>
    <dbReference type="NCBI Taxonomy" id="153742"/>
    <lineage>
        <taxon>Eukaryota</taxon>
        <taxon>Viridiplantae</taxon>
        <taxon>Streptophyta</taxon>
        <taxon>Embryophyta</taxon>
        <taxon>Tracheophyta</taxon>
        <taxon>Spermatophyta</taxon>
        <taxon>Magnoliopsida</taxon>
        <taxon>eudicotyledons</taxon>
        <taxon>Gunneridae</taxon>
        <taxon>Pentapetalae</taxon>
        <taxon>asterids</taxon>
        <taxon>lamiids</taxon>
        <taxon>Gentianales</taxon>
        <taxon>Rubiaceae</taxon>
        <taxon>Cinchonoideae</taxon>
        <taxon>Cinchoneae</taxon>
        <taxon>Cinchona</taxon>
    </lineage>
</organism>
<dbReference type="PANTHER" id="PTHR21556:SF2">
    <property type="entry name" value="TRESLIN"/>
    <property type="match status" value="1"/>
</dbReference>
<name>A0ABD2ZQ95_9GENT</name>
<feature type="compositionally biased region" description="Basic and acidic residues" evidence="1">
    <location>
        <begin position="939"/>
        <end position="952"/>
    </location>
</feature>
<gene>
    <name evidence="2" type="ORF">ACH5RR_019745</name>
</gene>
<proteinExistence type="predicted"/>
<feature type="compositionally biased region" description="Low complexity" evidence="1">
    <location>
        <begin position="501"/>
        <end position="512"/>
    </location>
</feature>
<evidence type="ECO:0000313" key="2">
    <source>
        <dbReference type="EMBL" id="KAL3521596.1"/>
    </source>
</evidence>
<feature type="region of interest" description="Disordered" evidence="1">
    <location>
        <begin position="899"/>
        <end position="957"/>
    </location>
</feature>
<accession>A0ABD2ZQ95</accession>
<keyword evidence="3" id="KW-1185">Reference proteome</keyword>
<evidence type="ECO:0000256" key="1">
    <source>
        <dbReference type="SAM" id="MobiDB-lite"/>
    </source>
</evidence>